<feature type="binding site" evidence="19">
    <location>
        <position position="221"/>
    </location>
    <ligand>
        <name>Zn(2+)</name>
        <dbReference type="ChEBI" id="CHEBI:29105"/>
        <label>2</label>
        <note>catalytic</note>
    </ligand>
</feature>
<dbReference type="FunFam" id="3.40.390.10:FF:000007">
    <property type="entry name" value="Collagenase 3"/>
    <property type="match status" value="1"/>
</dbReference>
<reference evidence="26" key="2">
    <citation type="submission" date="2025-08" db="UniProtKB">
        <authorList>
            <consortium name="Ensembl"/>
        </authorList>
    </citation>
    <scope>IDENTIFICATION</scope>
</reference>
<keyword evidence="9" id="KW-0378">Hydrolase</keyword>
<feature type="binding site" evidence="20">
    <location>
        <position position="170"/>
    </location>
    <ligand>
        <name>Zn(2+)</name>
        <dbReference type="ChEBI" id="CHEBI:29105"/>
        <label>1</label>
    </ligand>
</feature>
<feature type="domain" description="Peptidase metallopeptidase" evidence="25">
    <location>
        <begin position="107"/>
        <end position="267"/>
    </location>
</feature>
<dbReference type="InterPro" id="IPR018486">
    <property type="entry name" value="Hemopexin_CS"/>
</dbReference>
<evidence type="ECO:0000313" key="27">
    <source>
        <dbReference type="Proteomes" id="UP001501920"/>
    </source>
</evidence>
<evidence type="ECO:0000256" key="24">
    <source>
        <dbReference type="SAM" id="SignalP"/>
    </source>
</evidence>
<evidence type="ECO:0000256" key="21">
    <source>
        <dbReference type="PIRSR" id="PIRSR621190-5"/>
    </source>
</evidence>
<dbReference type="STRING" id="42514.ENSPNAP00000021130"/>
<dbReference type="Proteomes" id="UP001501920">
    <property type="component" value="Chromosome 18"/>
</dbReference>
<dbReference type="SMART" id="SM00120">
    <property type="entry name" value="HX"/>
    <property type="match status" value="4"/>
</dbReference>
<feature type="repeat" description="Hemopexin" evidence="22">
    <location>
        <begin position="384"/>
        <end position="432"/>
    </location>
</feature>
<dbReference type="AlphaFoldDB" id="A0A3B4DCC4"/>
<feature type="binding site" evidence="19">
    <location>
        <position position="231"/>
    </location>
    <ligand>
        <name>Zn(2+)</name>
        <dbReference type="ChEBI" id="CHEBI:29105"/>
        <label>2</label>
        <note>catalytic</note>
    </ligand>
</feature>
<comment type="similarity">
    <text evidence="2">Belongs to the peptidase M10A family.</text>
</comment>
<dbReference type="InterPro" id="IPR033739">
    <property type="entry name" value="M10A_MMP"/>
</dbReference>
<dbReference type="Gene3D" id="3.40.390.10">
    <property type="entry name" value="Collagenase (Catalytic Domain)"/>
    <property type="match status" value="1"/>
</dbReference>
<keyword evidence="7 24" id="KW-0732">Signal</keyword>
<feature type="binding site" evidence="20">
    <location>
        <position position="172"/>
    </location>
    <ligand>
        <name>Zn(2+)</name>
        <dbReference type="ChEBI" id="CHEBI:29105"/>
        <label>1</label>
    </ligand>
</feature>
<dbReference type="Pfam" id="PF00045">
    <property type="entry name" value="Hemopexin"/>
    <property type="match status" value="3"/>
</dbReference>
<feature type="binding site" evidence="19">
    <location>
        <position position="225"/>
    </location>
    <ligand>
        <name>Zn(2+)</name>
        <dbReference type="ChEBI" id="CHEBI:29105"/>
        <label>2</label>
        <note>catalytic</note>
    </ligand>
</feature>
<evidence type="ECO:0000256" key="19">
    <source>
        <dbReference type="PIRSR" id="PIRSR001191-2"/>
    </source>
</evidence>
<evidence type="ECO:0000256" key="1">
    <source>
        <dbReference type="ARBA" id="ARBA00004498"/>
    </source>
</evidence>
<feature type="chain" id="PRO_5043467218" description="interstitial collagenase" evidence="24">
    <location>
        <begin position="20"/>
        <end position="474"/>
    </location>
</feature>
<dbReference type="SUPFAM" id="SSF47090">
    <property type="entry name" value="PGBD-like"/>
    <property type="match status" value="1"/>
</dbReference>
<feature type="region of interest" description="Disordered" evidence="23">
    <location>
        <begin position="266"/>
        <end position="285"/>
    </location>
</feature>
<keyword evidence="6 19" id="KW-0479">Metal-binding</keyword>
<keyword evidence="5" id="KW-0645">Protease</keyword>
<feature type="binding site" evidence="20">
    <location>
        <position position="203"/>
    </location>
    <ligand>
        <name>Ca(2+)</name>
        <dbReference type="ChEBI" id="CHEBI:29108"/>
        <label>1</label>
    </ligand>
</feature>
<evidence type="ECO:0000256" key="3">
    <source>
        <dbReference type="ARBA" id="ARBA00022525"/>
    </source>
</evidence>
<feature type="binding site" evidence="20">
    <location>
        <position position="178"/>
    </location>
    <ligand>
        <name>Ca(2+)</name>
        <dbReference type="ChEBI" id="CHEBI:29108"/>
        <label>3</label>
    </ligand>
</feature>
<keyword evidence="10 19" id="KW-0862">Zinc</keyword>
<comment type="subcellular location">
    <subcellularLocation>
        <location evidence="1">Secreted</location>
        <location evidence="1">Extracellular space</location>
        <location evidence="1">Extracellular matrix</location>
    </subcellularLocation>
</comment>
<evidence type="ECO:0000256" key="9">
    <source>
        <dbReference type="ARBA" id="ARBA00022801"/>
    </source>
</evidence>
<dbReference type="PIRSF" id="PIRSF001191">
    <property type="entry name" value="Peptidase_M10A_matrix"/>
    <property type="match status" value="1"/>
</dbReference>
<keyword evidence="3" id="KW-0964">Secreted</keyword>
<feature type="binding site" evidence="20">
    <location>
        <position position="203"/>
    </location>
    <ligand>
        <name>Ca(2+)</name>
        <dbReference type="ChEBI" id="CHEBI:29108"/>
        <label>3</label>
    </ligand>
</feature>
<dbReference type="InterPro" id="IPR006026">
    <property type="entry name" value="Peptidase_Metallo"/>
</dbReference>
<dbReference type="InterPro" id="IPR000585">
    <property type="entry name" value="Hemopexin-like_dom"/>
</dbReference>
<evidence type="ECO:0000256" key="18">
    <source>
        <dbReference type="PIRSR" id="PIRSR001191-1"/>
    </source>
</evidence>
<dbReference type="InterPro" id="IPR036375">
    <property type="entry name" value="Hemopexin-like_dom_sf"/>
</dbReference>
<reference evidence="26 27" key="1">
    <citation type="submission" date="2020-10" db="EMBL/GenBank/DDBJ databases">
        <title>Pygocentrus nattereri (red-bellied piranha) genome, fPygNat1, primary haplotype.</title>
        <authorList>
            <person name="Myers G."/>
            <person name="Meyer A."/>
            <person name="Karagic N."/>
            <person name="Pippel M."/>
            <person name="Winkler S."/>
            <person name="Tracey A."/>
            <person name="Wood J."/>
            <person name="Formenti G."/>
            <person name="Howe K."/>
            <person name="Fedrigo O."/>
            <person name="Jarvis E.D."/>
        </authorList>
    </citation>
    <scope>NUCLEOTIDE SEQUENCE [LARGE SCALE GENOMIC DNA]</scope>
</reference>
<dbReference type="Pfam" id="PF00413">
    <property type="entry name" value="Peptidase_M10"/>
    <property type="match status" value="1"/>
</dbReference>
<feature type="binding site" evidence="20">
    <location>
        <position position="196"/>
    </location>
    <ligand>
        <name>Ca(2+)</name>
        <dbReference type="ChEBI" id="CHEBI:29108"/>
        <label>2</label>
    </ligand>
</feature>
<dbReference type="Ensembl" id="ENSPNAT00000040379.2">
    <property type="protein sequence ID" value="ENSPNAP00000021130.2"/>
    <property type="gene ID" value="ENSPNAG00000028112.2"/>
</dbReference>
<evidence type="ECO:0000256" key="12">
    <source>
        <dbReference type="ARBA" id="ARBA00023049"/>
    </source>
</evidence>
<evidence type="ECO:0000256" key="8">
    <source>
        <dbReference type="ARBA" id="ARBA00022737"/>
    </source>
</evidence>
<dbReference type="PANTHER" id="PTHR10201">
    <property type="entry name" value="MATRIX METALLOPROTEINASE"/>
    <property type="match status" value="1"/>
</dbReference>
<feature type="binding site" evidence="20">
    <location>
        <position position="160"/>
    </location>
    <ligand>
        <name>Ca(2+)</name>
        <dbReference type="ChEBI" id="CHEBI:29108"/>
        <label>2</label>
    </ligand>
</feature>
<evidence type="ECO:0000256" key="20">
    <source>
        <dbReference type="PIRSR" id="PIRSR621190-2"/>
    </source>
</evidence>
<keyword evidence="11 20" id="KW-0106">Calcium</keyword>
<evidence type="ECO:0000256" key="14">
    <source>
        <dbReference type="ARBA" id="ARBA00023145"/>
    </source>
</evidence>
<dbReference type="SMART" id="SM00235">
    <property type="entry name" value="ZnMc"/>
    <property type="match status" value="1"/>
</dbReference>
<evidence type="ECO:0000313" key="26">
    <source>
        <dbReference type="Ensembl" id="ENSPNAP00000021130.2"/>
    </source>
</evidence>
<dbReference type="CDD" id="cd00094">
    <property type="entry name" value="HX"/>
    <property type="match status" value="1"/>
</dbReference>
<dbReference type="GO" id="GO:0008270">
    <property type="term" value="F:zinc ion binding"/>
    <property type="evidence" value="ECO:0007669"/>
    <property type="project" value="InterPro"/>
</dbReference>
<dbReference type="FunFam" id="2.110.10.10:FF:000002">
    <property type="entry name" value="Matrix metallopeptidase 3"/>
    <property type="match status" value="1"/>
</dbReference>
<evidence type="ECO:0000256" key="11">
    <source>
        <dbReference type="ARBA" id="ARBA00022837"/>
    </source>
</evidence>
<feature type="binding site" evidence="20">
    <location>
        <position position="390"/>
    </location>
    <ligand>
        <name>Ca(2+)</name>
        <dbReference type="ChEBI" id="CHEBI:29108"/>
        <label>5</label>
    </ligand>
</feature>
<proteinExistence type="inferred from homology"/>
<feature type="binding site" evidence="20">
    <location>
        <position position="185"/>
    </location>
    <ligand>
        <name>Zn(2+)</name>
        <dbReference type="ChEBI" id="CHEBI:29105"/>
        <label>1</label>
    </ligand>
</feature>
<dbReference type="GeneTree" id="ENSGT00940000154907"/>
<feature type="binding site" evidence="20">
    <location>
        <position position="296"/>
    </location>
    <ligand>
        <name>Ca(2+)</name>
        <dbReference type="ChEBI" id="CHEBI:29108"/>
        <label>4</label>
    </ligand>
</feature>
<sequence>MKAFYQLCILIGLVIKTHSGPIPANIGKEEDDLAKNYLKKFYNMKEEHTRSARSTDHSVSKMGEKLKEMQEFFRLKVTGTLDTETLEVMHKPRCGVPDVAAYVDASGSYRWTKNELTYRIENYTPDMSQAEVDHSIKRAFQVWADVTPLRFTRIYSGEADIMISFVVGDHGDRSPLDGPNGILAHAFAPAPGIGGDAHFDDDETFTFSSSKGYNLFLVAAHEFGHSLGLDHSSDPGALMFSMYSFRDVKKFLLPQDDISRIQAVYGPNSDKPVDPEKPVPTPPVTPNACDPKLVLDAVTMFRGEMMFFSKGFYWRNHPQSSEPEQRLIKSLWPEAPDNIDAAYESPLNYLVYLFKGQKVWAVHGYDIVRGFPKTLSSMGLPRKLKKISAALYDRETGKTLFFVNKRYYSYDETTKTMDKGYPKWVEERFPGMTGKVTAAFQYRDFTYLFSGPLVFEFGYGRLLQVTYNSYLLPC</sequence>
<feature type="binding site" description="in inhibited form" evidence="20">
    <location>
        <position position="94"/>
    </location>
    <ligand>
        <name>Zn(2+)</name>
        <dbReference type="ChEBI" id="CHEBI:29105"/>
        <label>2</label>
        <note>catalytic</note>
    </ligand>
</feature>
<dbReference type="GO" id="GO:0031012">
    <property type="term" value="C:extracellular matrix"/>
    <property type="evidence" value="ECO:0007669"/>
    <property type="project" value="InterPro"/>
</dbReference>
<feature type="binding site" evidence="20">
    <location>
        <position position="388"/>
    </location>
    <ligand>
        <name>Ca(2+)</name>
        <dbReference type="ChEBI" id="CHEBI:29108"/>
        <label>4</label>
    </ligand>
</feature>
<feature type="binding site" evidence="20">
    <location>
        <position position="126"/>
    </location>
    <ligand>
        <name>Ca(2+)</name>
        <dbReference type="ChEBI" id="CHEBI:29108"/>
        <label>1</label>
    </ligand>
</feature>
<feature type="binding site" evidence="20">
    <location>
        <position position="177"/>
    </location>
    <ligand>
        <name>Ca(2+)</name>
        <dbReference type="ChEBI" id="CHEBI:29108"/>
        <label>3</label>
    </ligand>
</feature>
<keyword evidence="4" id="KW-0272">Extracellular matrix</keyword>
<feature type="binding site" evidence="20">
    <location>
        <position position="340"/>
    </location>
    <ligand>
        <name>Ca(2+)</name>
        <dbReference type="ChEBI" id="CHEBI:29108"/>
        <label>4</label>
    </ligand>
</feature>
<comment type="cofactor">
    <cofactor evidence="20">
        <name>Ca(2+)</name>
        <dbReference type="ChEBI" id="CHEBI:29108"/>
    </cofactor>
    <text evidence="20">Can bind about 5 Ca(2+) ions per subunit.</text>
</comment>
<keyword evidence="14" id="KW-0865">Zymogen</keyword>
<gene>
    <name evidence="26" type="primary">MMP1</name>
</gene>
<dbReference type="CDD" id="cd04278">
    <property type="entry name" value="ZnMc_MMP"/>
    <property type="match status" value="1"/>
</dbReference>
<feature type="binding site" evidence="20">
    <location>
        <position position="239"/>
    </location>
    <ligand>
        <name>Zn(2+)</name>
        <dbReference type="ChEBI" id="CHEBI:29105"/>
        <label>2</label>
        <note>catalytic</note>
    </ligand>
</feature>
<dbReference type="PRINTS" id="PR00138">
    <property type="entry name" value="MATRIXIN"/>
</dbReference>
<evidence type="ECO:0000256" key="23">
    <source>
        <dbReference type="SAM" id="MobiDB-lite"/>
    </source>
</evidence>
<dbReference type="InterPro" id="IPR021190">
    <property type="entry name" value="Pept_M10A"/>
</dbReference>
<keyword evidence="12" id="KW-0482">Metalloprotease</keyword>
<feature type="short sequence motif" description="Cysteine switch" evidence="21">
    <location>
        <begin position="92"/>
        <end position="99"/>
    </location>
</feature>
<feature type="binding site" evidence="20">
    <location>
        <position position="200"/>
    </location>
    <ligand>
        <name>Ca(2+)</name>
        <dbReference type="ChEBI" id="CHEBI:29108"/>
        <label>3</label>
    </ligand>
</feature>
<feature type="signal peptide" evidence="24">
    <location>
        <begin position="1"/>
        <end position="19"/>
    </location>
</feature>
<feature type="binding site" evidence="20">
    <location>
        <position position="201"/>
    </location>
    <ligand>
        <name>Ca(2+)</name>
        <dbReference type="ChEBI" id="CHEBI:29108"/>
        <label>1</label>
    </ligand>
</feature>
<dbReference type="GO" id="GO:0004222">
    <property type="term" value="F:metalloendopeptidase activity"/>
    <property type="evidence" value="ECO:0007669"/>
    <property type="project" value="UniProtKB-EC"/>
</dbReference>
<feature type="binding site" evidence="20">
    <location>
        <position position="342"/>
    </location>
    <ligand>
        <name>Ca(2+)</name>
        <dbReference type="ChEBI" id="CHEBI:29108"/>
        <label>5</label>
    </ligand>
</feature>
<dbReference type="SUPFAM" id="SSF50923">
    <property type="entry name" value="Hemopexin-like domain"/>
    <property type="match status" value="1"/>
</dbReference>
<dbReference type="InterPro" id="IPR024079">
    <property type="entry name" value="MetalloPept_cat_dom_sf"/>
</dbReference>
<keyword evidence="8" id="KW-0677">Repeat</keyword>
<dbReference type="EC" id="3.4.24.7" evidence="17"/>
<dbReference type="InterPro" id="IPR001818">
    <property type="entry name" value="Pept_M10_metallopeptidase"/>
</dbReference>
<evidence type="ECO:0000256" key="22">
    <source>
        <dbReference type="PROSITE-ProRule" id="PRU01011"/>
    </source>
</evidence>
<evidence type="ECO:0000256" key="2">
    <source>
        <dbReference type="ARBA" id="ARBA00010370"/>
    </source>
</evidence>
<evidence type="ECO:0000256" key="17">
    <source>
        <dbReference type="ARBA" id="ARBA00038924"/>
    </source>
</evidence>
<evidence type="ECO:0000256" key="6">
    <source>
        <dbReference type="ARBA" id="ARBA00022723"/>
    </source>
</evidence>
<feature type="active site" evidence="18">
    <location>
        <position position="222"/>
    </location>
</feature>
<comment type="cofactor">
    <cofactor evidence="20">
        <name>Zn(2+)</name>
        <dbReference type="ChEBI" id="CHEBI:29105"/>
    </cofactor>
    <text evidence="20">Binds 2 Zn(2+) ions per subunit.</text>
</comment>
<feature type="repeat" description="Hemopexin" evidence="22">
    <location>
        <begin position="336"/>
        <end position="382"/>
    </location>
</feature>
<dbReference type="GO" id="GO:0030574">
    <property type="term" value="P:collagen catabolic process"/>
    <property type="evidence" value="ECO:0007669"/>
    <property type="project" value="UniProtKB-KW"/>
</dbReference>
<reference evidence="26" key="3">
    <citation type="submission" date="2025-09" db="UniProtKB">
        <authorList>
            <consortium name="Ensembl"/>
        </authorList>
    </citation>
    <scope>IDENTIFICATION</scope>
</reference>
<evidence type="ECO:0000256" key="5">
    <source>
        <dbReference type="ARBA" id="ARBA00022670"/>
    </source>
</evidence>
<keyword evidence="27" id="KW-1185">Reference proteome</keyword>
<keyword evidence="13" id="KW-0177">Collagen degradation</keyword>
<feature type="binding site" evidence="20">
    <location>
        <position position="194"/>
    </location>
    <ligand>
        <name>Ca(2+)</name>
        <dbReference type="ChEBI" id="CHEBI:29108"/>
        <label>2</label>
    </ligand>
</feature>
<dbReference type="OMA" id="LANTECK"/>
<evidence type="ECO:0000256" key="10">
    <source>
        <dbReference type="ARBA" id="ARBA00022833"/>
    </source>
</evidence>
<evidence type="ECO:0000256" key="15">
    <source>
        <dbReference type="ARBA" id="ARBA00023157"/>
    </source>
</evidence>
<feature type="repeat" description="Hemopexin" evidence="22">
    <location>
        <begin position="286"/>
        <end position="335"/>
    </location>
</feature>
<evidence type="ECO:0000259" key="25">
    <source>
        <dbReference type="SMART" id="SM00235"/>
    </source>
</evidence>
<dbReference type="SUPFAM" id="SSF55486">
    <property type="entry name" value="Metalloproteases ('zincins'), catalytic domain"/>
    <property type="match status" value="1"/>
</dbReference>
<evidence type="ECO:0000256" key="13">
    <source>
        <dbReference type="ARBA" id="ARBA00023105"/>
    </source>
</evidence>
<organism evidence="26 27">
    <name type="scientific">Pygocentrus nattereri</name>
    <name type="common">Red-bellied piranha</name>
    <dbReference type="NCBI Taxonomy" id="42514"/>
    <lineage>
        <taxon>Eukaryota</taxon>
        <taxon>Metazoa</taxon>
        <taxon>Chordata</taxon>
        <taxon>Craniata</taxon>
        <taxon>Vertebrata</taxon>
        <taxon>Euteleostomi</taxon>
        <taxon>Actinopterygii</taxon>
        <taxon>Neopterygii</taxon>
        <taxon>Teleostei</taxon>
        <taxon>Ostariophysi</taxon>
        <taxon>Characiformes</taxon>
        <taxon>Characoidei</taxon>
        <taxon>Pygocentrus</taxon>
    </lineage>
</organism>
<dbReference type="InterPro" id="IPR036365">
    <property type="entry name" value="PGBD-like_sf"/>
</dbReference>
<name>A0A3B4DCC4_PYGNA</name>
<dbReference type="Gene3D" id="2.110.10.10">
    <property type="entry name" value="Hemopexin-like domain"/>
    <property type="match status" value="1"/>
</dbReference>
<dbReference type="InterPro" id="IPR021158">
    <property type="entry name" value="Pept_M10A_Zn_BS"/>
</dbReference>
<evidence type="ECO:0000256" key="16">
    <source>
        <dbReference type="ARBA" id="ARBA00036005"/>
    </source>
</evidence>
<dbReference type="PROSITE" id="PS51642">
    <property type="entry name" value="HEMOPEXIN_2"/>
    <property type="match status" value="3"/>
</dbReference>
<keyword evidence="15" id="KW-1015">Disulfide bond</keyword>
<dbReference type="GO" id="GO:0030198">
    <property type="term" value="P:extracellular matrix organization"/>
    <property type="evidence" value="ECO:0007669"/>
    <property type="project" value="TreeGrafter"/>
</dbReference>
<comment type="catalytic activity">
    <reaction evidence="16">
        <text>Cleavage of the triple helix of collagen at about three-quarters of the length of the molecule from the N-terminus, at 775-Gly-|-Ile-776 in the alpha1(I) chain. Cleaves synthetic substrates and alpha-macroglobulins at bonds where P1' is a hydrophobic residue.</text>
        <dbReference type="EC" id="3.4.24.7"/>
    </reaction>
</comment>
<protein>
    <recommendedName>
        <fullName evidence="17">interstitial collagenase</fullName>
        <ecNumber evidence="17">3.4.24.7</ecNumber>
    </recommendedName>
</protein>
<dbReference type="Pfam" id="PF01471">
    <property type="entry name" value="PG_binding_1"/>
    <property type="match status" value="1"/>
</dbReference>
<dbReference type="PROSITE" id="PS00024">
    <property type="entry name" value="HEMOPEXIN"/>
    <property type="match status" value="1"/>
</dbReference>
<dbReference type="InterPro" id="IPR002477">
    <property type="entry name" value="Peptidoglycan-bd-like"/>
</dbReference>
<feature type="binding site" evidence="20">
    <location>
        <position position="198"/>
    </location>
    <ligand>
        <name>Zn(2+)</name>
        <dbReference type="ChEBI" id="CHEBI:29105"/>
        <label>1</label>
    </ligand>
</feature>
<dbReference type="PANTHER" id="PTHR10201:SF151">
    <property type="entry name" value="INTERSTITIAL COLLAGENASE"/>
    <property type="match status" value="1"/>
</dbReference>
<evidence type="ECO:0000256" key="7">
    <source>
        <dbReference type="ARBA" id="ARBA00022729"/>
    </source>
</evidence>
<dbReference type="GO" id="GO:0006508">
    <property type="term" value="P:proteolysis"/>
    <property type="evidence" value="ECO:0007669"/>
    <property type="project" value="UniProtKB-KW"/>
</dbReference>
<dbReference type="PROSITE" id="PS00546">
    <property type="entry name" value="CYSTEINE_SWITCH"/>
    <property type="match status" value="1"/>
</dbReference>
<accession>A0A3B4DCC4</accession>
<dbReference type="InterPro" id="IPR018487">
    <property type="entry name" value="Hemopexin-like_repeat"/>
</dbReference>
<evidence type="ECO:0000256" key="4">
    <source>
        <dbReference type="ARBA" id="ARBA00022530"/>
    </source>
</evidence>